<evidence type="ECO:0000256" key="1">
    <source>
        <dbReference type="ARBA" id="ARBA00006817"/>
    </source>
</evidence>
<dbReference type="Pfam" id="PF08327">
    <property type="entry name" value="AHSA1"/>
    <property type="match status" value="1"/>
</dbReference>
<reference evidence="3 4" key="1">
    <citation type="submission" date="2018-06" db="EMBL/GenBank/DDBJ databases">
        <title>Spongiibacterium sp. HME9304 Genome sequencing and assembly.</title>
        <authorList>
            <person name="Kang H."/>
            <person name="Kim H."/>
            <person name="Joh K."/>
        </authorList>
    </citation>
    <scope>NUCLEOTIDE SEQUENCE [LARGE SCALE GENOMIC DNA]</scope>
    <source>
        <strain evidence="3 4">HME9304</strain>
    </source>
</reference>
<evidence type="ECO:0000313" key="3">
    <source>
        <dbReference type="EMBL" id="AWX46099.1"/>
    </source>
</evidence>
<dbReference type="CDD" id="cd07814">
    <property type="entry name" value="SRPBCC_CalC_Aha1-like"/>
    <property type="match status" value="1"/>
</dbReference>
<proteinExistence type="inferred from homology"/>
<comment type="similarity">
    <text evidence="1">Belongs to the AHA1 family.</text>
</comment>
<dbReference type="InterPro" id="IPR013538">
    <property type="entry name" value="ASHA1/2-like_C"/>
</dbReference>
<dbReference type="OrthoDB" id="2355173at2"/>
<gene>
    <name evidence="3" type="ORF">HME9304_03131</name>
</gene>
<keyword evidence="4" id="KW-1185">Reference proteome</keyword>
<dbReference type="InterPro" id="IPR023393">
    <property type="entry name" value="START-like_dom_sf"/>
</dbReference>
<name>A0A2Z4LWI1_9FLAO</name>
<feature type="domain" description="Activator of Hsp90 ATPase homologue 1/2-like C-terminal" evidence="2">
    <location>
        <begin position="13"/>
        <end position="134"/>
    </location>
</feature>
<sequence length="141" mass="16358">MKDVIRKEHFFAHSIKTVWEAISKEEKLSTWFVKADFKAEKGYKYTFSSDDEDCKDIMGEVKHAEPYTLIYSWIVEGTDVETIVKWELTETNDGTKLLLEHSGISNYAKDSAVTFFSNFESGWNKCINDLQSYLPKEAHAR</sequence>
<evidence type="ECO:0000313" key="4">
    <source>
        <dbReference type="Proteomes" id="UP000248536"/>
    </source>
</evidence>
<dbReference type="Proteomes" id="UP000248536">
    <property type="component" value="Chromosome"/>
</dbReference>
<accession>A0A2Z4LWI1</accession>
<dbReference type="KEGG" id="spon:HME9304_03131"/>
<dbReference type="RefSeq" id="WP_112379416.1">
    <property type="nucleotide sequence ID" value="NZ_CP030104.1"/>
</dbReference>
<dbReference type="AlphaFoldDB" id="A0A2Z4LWI1"/>
<dbReference type="Gene3D" id="3.30.530.20">
    <property type="match status" value="1"/>
</dbReference>
<dbReference type="EMBL" id="CP030104">
    <property type="protein sequence ID" value="AWX46099.1"/>
    <property type="molecule type" value="Genomic_DNA"/>
</dbReference>
<organism evidence="3 4">
    <name type="scientific">Flagellimonas maritima</name>
    <dbReference type="NCBI Taxonomy" id="1383885"/>
    <lineage>
        <taxon>Bacteria</taxon>
        <taxon>Pseudomonadati</taxon>
        <taxon>Bacteroidota</taxon>
        <taxon>Flavobacteriia</taxon>
        <taxon>Flavobacteriales</taxon>
        <taxon>Flavobacteriaceae</taxon>
        <taxon>Flagellimonas</taxon>
    </lineage>
</organism>
<evidence type="ECO:0000259" key="2">
    <source>
        <dbReference type="Pfam" id="PF08327"/>
    </source>
</evidence>
<protein>
    <recommendedName>
        <fullName evidence="2">Activator of Hsp90 ATPase homologue 1/2-like C-terminal domain-containing protein</fullName>
    </recommendedName>
</protein>
<dbReference type="SUPFAM" id="SSF55961">
    <property type="entry name" value="Bet v1-like"/>
    <property type="match status" value="1"/>
</dbReference>